<feature type="domain" description="DNA-directed DNA polymerase family B multifunctional" evidence="8">
    <location>
        <begin position="1"/>
        <end position="356"/>
    </location>
</feature>
<comment type="caution">
    <text evidence="9">The sequence shown here is derived from an EMBL/GenBank/DDBJ whole genome shotgun (WGS) entry which is preliminary data.</text>
</comment>
<dbReference type="InterPro" id="IPR043502">
    <property type="entry name" value="DNA/RNA_pol_sf"/>
</dbReference>
<feature type="non-terminal residue" evidence="9">
    <location>
        <position position="372"/>
    </location>
</feature>
<dbReference type="PANTHER" id="PTHR10322">
    <property type="entry name" value="DNA POLYMERASE CATALYTIC SUBUNIT"/>
    <property type="match status" value="1"/>
</dbReference>
<accession>A0ABV2ARN9</accession>
<keyword evidence="4 9" id="KW-0548">Nucleotidyltransferase</keyword>
<dbReference type="InterPro" id="IPR042087">
    <property type="entry name" value="DNA_pol_B_thumb"/>
</dbReference>
<evidence type="ECO:0000256" key="3">
    <source>
        <dbReference type="ARBA" id="ARBA00022679"/>
    </source>
</evidence>
<evidence type="ECO:0000256" key="1">
    <source>
        <dbReference type="ARBA" id="ARBA00005755"/>
    </source>
</evidence>
<name>A0ABV2ARN9_9EUKA</name>
<dbReference type="InterPro" id="IPR017964">
    <property type="entry name" value="DNA-dir_DNA_pol_B_CS"/>
</dbReference>
<comment type="catalytic activity">
    <reaction evidence="7">
        <text>DNA(n) + a 2'-deoxyribonucleoside 5'-triphosphate = DNA(n+1) + diphosphate</text>
        <dbReference type="Rhea" id="RHEA:22508"/>
        <dbReference type="Rhea" id="RHEA-COMP:17339"/>
        <dbReference type="Rhea" id="RHEA-COMP:17340"/>
        <dbReference type="ChEBI" id="CHEBI:33019"/>
        <dbReference type="ChEBI" id="CHEBI:61560"/>
        <dbReference type="ChEBI" id="CHEBI:173112"/>
        <dbReference type="EC" id="2.7.7.7"/>
    </reaction>
</comment>
<dbReference type="Gene3D" id="1.10.132.60">
    <property type="entry name" value="DNA polymerase family B, C-terminal domain"/>
    <property type="match status" value="1"/>
</dbReference>
<dbReference type="EMBL" id="JBDODL010002389">
    <property type="protein sequence ID" value="MES1922209.1"/>
    <property type="molecule type" value="Genomic_DNA"/>
</dbReference>
<dbReference type="SUPFAM" id="SSF56672">
    <property type="entry name" value="DNA/RNA polymerases"/>
    <property type="match status" value="1"/>
</dbReference>
<dbReference type="PROSITE" id="PS00116">
    <property type="entry name" value="DNA_POLYMERASE_B"/>
    <property type="match status" value="1"/>
</dbReference>
<dbReference type="InterPro" id="IPR006134">
    <property type="entry name" value="DNA-dir_DNA_pol_B_multi_dom"/>
</dbReference>
<keyword evidence="6" id="KW-0238">DNA-binding</keyword>
<feature type="non-terminal residue" evidence="9">
    <location>
        <position position="1"/>
    </location>
</feature>
<evidence type="ECO:0000313" key="9">
    <source>
        <dbReference type="EMBL" id="MES1922209.1"/>
    </source>
</evidence>
<dbReference type="PANTHER" id="PTHR10322:SF23">
    <property type="entry name" value="DNA POLYMERASE DELTA CATALYTIC SUBUNIT"/>
    <property type="match status" value="1"/>
</dbReference>
<evidence type="ECO:0000256" key="5">
    <source>
        <dbReference type="ARBA" id="ARBA00022932"/>
    </source>
</evidence>
<keyword evidence="3 9" id="KW-0808">Transferase</keyword>
<evidence type="ECO:0000256" key="7">
    <source>
        <dbReference type="ARBA" id="ARBA00049244"/>
    </source>
</evidence>
<dbReference type="EC" id="2.7.7.7" evidence="2"/>
<dbReference type="InterPro" id="IPR023211">
    <property type="entry name" value="DNA_pol_palm_dom_sf"/>
</dbReference>
<dbReference type="InterPro" id="IPR006172">
    <property type="entry name" value="DNA-dir_DNA_pol_B"/>
</dbReference>
<sequence length="372" mass="41433">YTTLVSKKQALTKLNKDDYVVTPNGDYFVTPKLQQGLLPQILRDLLQQRKKAKRDLRNAKDPFAKGVLNGRQMALKISANSVYGFTGASSGSLPCIAISSSVTAYGREMILQTKRKVESEFTAANGYKHDAKVIYGDTDSVMVKFGAKSVPAAMELGKMAAETVTKLFKNPISLEFEKVYQPYLLMAKKRYAGMLWTDPDKPSHMDAKGIETVRRDNCALARDLVQKCLDKLLIEQDVEAALEFAKRVIKKLLVNKVDLSKLVISKSLGKAADSSGYKVKLPHVELAKRMAKRDSGSAPMVGDRVAYVIVQGQKGARQYEKAEDPIYVLEKGLPIDTAHYLEHQLKMPLERIFSPIIGNVNQLLCFCFCVDF</sequence>
<reference evidence="9 10" key="1">
    <citation type="journal article" date="2024" name="BMC Biol.">
        <title>Comparative genomics of Ascetosporea gives new insight into the evolutionary basis for animal parasitism in Rhizaria.</title>
        <authorList>
            <person name="Hiltunen Thoren M."/>
            <person name="Onut-Brannstrom I."/>
            <person name="Alfjorden A."/>
            <person name="Peckova H."/>
            <person name="Swords F."/>
            <person name="Hooper C."/>
            <person name="Holzer A.S."/>
            <person name="Bass D."/>
            <person name="Burki F."/>
        </authorList>
    </citation>
    <scope>NUCLEOTIDE SEQUENCE [LARGE SCALE GENOMIC DNA]</scope>
    <source>
        <strain evidence="9">20-A016</strain>
    </source>
</reference>
<dbReference type="Proteomes" id="UP001439008">
    <property type="component" value="Unassembled WGS sequence"/>
</dbReference>
<dbReference type="GO" id="GO:0003887">
    <property type="term" value="F:DNA-directed DNA polymerase activity"/>
    <property type="evidence" value="ECO:0007669"/>
    <property type="project" value="UniProtKB-EC"/>
</dbReference>
<proteinExistence type="inferred from homology"/>
<dbReference type="InterPro" id="IPR050240">
    <property type="entry name" value="DNA_pol_type-B"/>
</dbReference>
<keyword evidence="5" id="KW-0239">DNA-directed DNA polymerase</keyword>
<organism evidence="9 10">
    <name type="scientific">Bonamia ostreae</name>
    <dbReference type="NCBI Taxonomy" id="126728"/>
    <lineage>
        <taxon>Eukaryota</taxon>
        <taxon>Sar</taxon>
        <taxon>Rhizaria</taxon>
        <taxon>Endomyxa</taxon>
        <taxon>Ascetosporea</taxon>
        <taxon>Haplosporida</taxon>
        <taxon>Bonamia</taxon>
    </lineage>
</organism>
<keyword evidence="10" id="KW-1185">Reference proteome</keyword>
<evidence type="ECO:0000259" key="8">
    <source>
        <dbReference type="Pfam" id="PF00136"/>
    </source>
</evidence>
<evidence type="ECO:0000256" key="6">
    <source>
        <dbReference type="ARBA" id="ARBA00023125"/>
    </source>
</evidence>
<comment type="similarity">
    <text evidence="1">Belongs to the DNA polymerase type-B family.</text>
</comment>
<evidence type="ECO:0000256" key="2">
    <source>
        <dbReference type="ARBA" id="ARBA00012417"/>
    </source>
</evidence>
<protein>
    <recommendedName>
        <fullName evidence="2">DNA-directed DNA polymerase</fullName>
        <ecNumber evidence="2">2.7.7.7</ecNumber>
    </recommendedName>
</protein>
<evidence type="ECO:0000256" key="4">
    <source>
        <dbReference type="ARBA" id="ARBA00022695"/>
    </source>
</evidence>
<dbReference type="Pfam" id="PF00136">
    <property type="entry name" value="DNA_pol_B"/>
    <property type="match status" value="1"/>
</dbReference>
<dbReference type="PRINTS" id="PR00106">
    <property type="entry name" value="DNAPOLB"/>
</dbReference>
<dbReference type="Gene3D" id="6.10.140.1540">
    <property type="match status" value="1"/>
</dbReference>
<dbReference type="NCBIfam" id="TIGR00592">
    <property type="entry name" value="pol2"/>
    <property type="match status" value="1"/>
</dbReference>
<dbReference type="Gene3D" id="3.90.1600.10">
    <property type="entry name" value="Palm domain of DNA polymerase"/>
    <property type="match status" value="1"/>
</dbReference>
<evidence type="ECO:0000313" key="10">
    <source>
        <dbReference type="Proteomes" id="UP001439008"/>
    </source>
</evidence>
<dbReference type="Gene3D" id="1.10.287.690">
    <property type="entry name" value="Helix hairpin bin"/>
    <property type="match status" value="1"/>
</dbReference>
<gene>
    <name evidence="9" type="primary">POLD1_1</name>
    <name evidence="9" type="ORF">MHBO_003720</name>
</gene>